<evidence type="ECO:0000259" key="11">
    <source>
        <dbReference type="PROSITE" id="PS00486"/>
    </source>
</evidence>
<comment type="similarity">
    <text evidence="1 9 10">Belongs to the DNA mismatch repair MutS family.</text>
</comment>
<dbReference type="FunFam" id="3.40.50.300:FF:000870">
    <property type="entry name" value="MutS protein homolog 4"/>
    <property type="match status" value="1"/>
</dbReference>
<evidence type="ECO:0000256" key="4">
    <source>
        <dbReference type="ARBA" id="ARBA00022763"/>
    </source>
</evidence>
<dbReference type="GO" id="GO:0003684">
    <property type="term" value="F:damaged DNA binding"/>
    <property type="evidence" value="ECO:0007669"/>
    <property type="project" value="UniProtKB-UniRule"/>
</dbReference>
<evidence type="ECO:0000313" key="12">
    <source>
        <dbReference type="EMBL" id="OGM29779.1"/>
    </source>
</evidence>
<keyword evidence="6 9" id="KW-0238">DNA-binding</keyword>
<protein>
    <recommendedName>
        <fullName evidence="2 9">DNA mismatch repair protein MutS</fullName>
    </recommendedName>
</protein>
<dbReference type="NCBIfam" id="TIGR01070">
    <property type="entry name" value="mutS1"/>
    <property type="match status" value="1"/>
</dbReference>
<dbReference type="InterPro" id="IPR016151">
    <property type="entry name" value="DNA_mismatch_repair_MutS_N"/>
</dbReference>
<name>A0A1F7YS90_9BACT</name>
<dbReference type="PANTHER" id="PTHR11361:SF34">
    <property type="entry name" value="DNA MISMATCH REPAIR PROTEIN MSH1, MITOCHONDRIAL"/>
    <property type="match status" value="1"/>
</dbReference>
<reference evidence="12 13" key="1">
    <citation type="journal article" date="2016" name="Nat. Commun.">
        <title>Thousands of microbial genomes shed light on interconnected biogeochemical processes in an aquifer system.</title>
        <authorList>
            <person name="Anantharaman K."/>
            <person name="Brown C.T."/>
            <person name="Hug L.A."/>
            <person name="Sharon I."/>
            <person name="Castelle C.J."/>
            <person name="Probst A.J."/>
            <person name="Thomas B.C."/>
            <person name="Singh A."/>
            <person name="Wilkins M.J."/>
            <person name="Karaoz U."/>
            <person name="Brodie E.L."/>
            <person name="Williams K.H."/>
            <person name="Hubbard S.S."/>
            <person name="Banfield J.F."/>
        </authorList>
    </citation>
    <scope>NUCLEOTIDE SEQUENCE [LARGE SCALE GENOMIC DNA]</scope>
</reference>
<dbReference type="GO" id="GO:0030983">
    <property type="term" value="F:mismatched DNA binding"/>
    <property type="evidence" value="ECO:0007669"/>
    <property type="project" value="InterPro"/>
</dbReference>
<keyword evidence="7 9" id="KW-0234">DNA repair</keyword>
<dbReference type="STRING" id="1802500.A2801_00030"/>
<dbReference type="InterPro" id="IPR000432">
    <property type="entry name" value="DNA_mismatch_repair_MutS_C"/>
</dbReference>
<keyword evidence="4 9" id="KW-0227">DNA damage</keyword>
<dbReference type="Gene3D" id="1.10.1420.10">
    <property type="match status" value="2"/>
</dbReference>
<dbReference type="Gene3D" id="3.30.420.110">
    <property type="entry name" value="MutS, connector domain"/>
    <property type="match status" value="1"/>
</dbReference>
<dbReference type="InterPro" id="IPR005748">
    <property type="entry name" value="DNA_mismatch_repair_MutS"/>
</dbReference>
<dbReference type="GO" id="GO:0140664">
    <property type="term" value="F:ATP-dependent DNA damage sensor activity"/>
    <property type="evidence" value="ECO:0007669"/>
    <property type="project" value="InterPro"/>
</dbReference>
<dbReference type="SUPFAM" id="SSF55271">
    <property type="entry name" value="DNA repair protein MutS, domain I"/>
    <property type="match status" value="1"/>
</dbReference>
<dbReference type="InterPro" id="IPR007695">
    <property type="entry name" value="DNA_mismatch_repair_MutS-lik_N"/>
</dbReference>
<sequence length="868" mass="97399">MPAQAKRIFSTPMMQQYAAIKQQHKDCLLFFRLGDFYELFLDDAIIGAKILDIVLTKRPRGKDGSIPMAGVPYHAAENYITRLVKAGYKVAICEQVSEPDKKGIVEREVIRIVTPGTIMSDSALEKGDSNYTMSISISDKSVGLAFADLSTGDFKTTEIEINDDLETLLSTEIARFGPRECILSEELYANILLLKALSQHPGLNMYKYEKWETQAARADKTLKEHFAIASLATFGLEKKPQAQKASSSLLGYLIDTQRRRIPHITHLTSYSPGDYVILDYATTQNLELFSTIRTRSRENTFFETIDKTETSMGRRLLKKWIKEPLTDIDTINSRLDAINELLKKDTGAEKIRQEIRGIKDIERLLSRISVGTAIPQDIITLKESLKHVQWVAELLPRFRSKQLIKAYKDISPILKKLVIHLEETIVPEPPTDPKTGGVINEGVDNELDSLRNQISTSKNWLSTLQEREVESTKIATLKVGYNKVFGYYIEVGKSHASHVPKHYIRKQTLVNAERFITPELKIHEEKLTKVETIIFAKEYALFQNTLEQILKLIIQIQTAARAVATVDCLLGAAVLAFQHDYIRPKLTTDGSINITDGRHPVLEHITSRGSFVPNNTTMNSEDHQVVILTGPNMAGKSVYMRQVALIVLMAHMGLFVPANKARIGLVDRIFVRSGASDIITSGLSTFMVEMIETAHILNHATSRSLIIMDEVGRGTSTYDGMSIAWAIVEYVVKKNKKTKMIFATHYHELQKLEELYPKHIRNYQMVVAQHKGELVFLHTVSRGGASHSHGVAVAKLAGLPSEVISRASEILSSLENNQLKPIEPSTSTVPTNFEKIVDHIKDLNLNATTPIEALHILSGIQTQIKDEK</sequence>
<dbReference type="Pfam" id="PF05188">
    <property type="entry name" value="MutS_II"/>
    <property type="match status" value="1"/>
</dbReference>
<dbReference type="Gene3D" id="3.40.1170.10">
    <property type="entry name" value="DNA repair protein MutS, domain I"/>
    <property type="match status" value="1"/>
</dbReference>
<dbReference type="PANTHER" id="PTHR11361">
    <property type="entry name" value="DNA MISMATCH REPAIR PROTEIN MUTS FAMILY MEMBER"/>
    <property type="match status" value="1"/>
</dbReference>
<dbReference type="Proteomes" id="UP000177263">
    <property type="component" value="Unassembled WGS sequence"/>
</dbReference>
<dbReference type="InterPro" id="IPR007860">
    <property type="entry name" value="DNA_mmatch_repair_MutS_con_dom"/>
</dbReference>
<dbReference type="InterPro" id="IPR036678">
    <property type="entry name" value="MutS_con_dom_sf"/>
</dbReference>
<dbReference type="GO" id="GO:0006298">
    <property type="term" value="P:mismatch repair"/>
    <property type="evidence" value="ECO:0007669"/>
    <property type="project" value="UniProtKB-UniRule"/>
</dbReference>
<dbReference type="InterPro" id="IPR017261">
    <property type="entry name" value="DNA_mismatch_repair_MutS/MSH"/>
</dbReference>
<evidence type="ECO:0000256" key="1">
    <source>
        <dbReference type="ARBA" id="ARBA00006271"/>
    </source>
</evidence>
<dbReference type="Gene3D" id="3.40.50.300">
    <property type="entry name" value="P-loop containing nucleotide triphosphate hydrolases"/>
    <property type="match status" value="1"/>
</dbReference>
<gene>
    <name evidence="9" type="primary">mutS</name>
    <name evidence="12" type="ORF">A2801_00030</name>
</gene>
<dbReference type="SUPFAM" id="SSF52540">
    <property type="entry name" value="P-loop containing nucleoside triphosphate hydrolases"/>
    <property type="match status" value="1"/>
</dbReference>
<dbReference type="InterPro" id="IPR027417">
    <property type="entry name" value="P-loop_NTPase"/>
</dbReference>
<feature type="binding site" evidence="9">
    <location>
        <begin position="630"/>
        <end position="637"/>
    </location>
    <ligand>
        <name>ATP</name>
        <dbReference type="ChEBI" id="CHEBI:30616"/>
    </ligand>
</feature>
<dbReference type="SMART" id="SM00534">
    <property type="entry name" value="MUTSac"/>
    <property type="match status" value="1"/>
</dbReference>
<proteinExistence type="inferred from homology"/>
<comment type="function">
    <text evidence="8 9">This protein is involved in the repair of mismatches in DNA. It is possible that it carries out the mismatch recognition step. This protein has a weak ATPase activity.</text>
</comment>
<dbReference type="SUPFAM" id="SSF48334">
    <property type="entry name" value="DNA repair protein MutS, domain III"/>
    <property type="match status" value="1"/>
</dbReference>
<evidence type="ECO:0000313" key="13">
    <source>
        <dbReference type="Proteomes" id="UP000177263"/>
    </source>
</evidence>
<accession>A0A1F7YS90</accession>
<dbReference type="PROSITE" id="PS00486">
    <property type="entry name" value="DNA_MISMATCH_REPAIR_2"/>
    <property type="match status" value="1"/>
</dbReference>
<dbReference type="InterPro" id="IPR007696">
    <property type="entry name" value="DNA_mismatch_repair_MutS_core"/>
</dbReference>
<feature type="domain" description="DNA mismatch repair proteins mutS family" evidence="11">
    <location>
        <begin position="704"/>
        <end position="720"/>
    </location>
</feature>
<evidence type="ECO:0000256" key="7">
    <source>
        <dbReference type="ARBA" id="ARBA00023204"/>
    </source>
</evidence>
<dbReference type="Pfam" id="PF00488">
    <property type="entry name" value="MutS_V"/>
    <property type="match status" value="1"/>
</dbReference>
<dbReference type="AlphaFoldDB" id="A0A1F7YS90"/>
<dbReference type="InterPro" id="IPR007861">
    <property type="entry name" value="DNA_mismatch_repair_MutS_clamp"/>
</dbReference>
<dbReference type="FunFam" id="3.40.1170.10:FF:000001">
    <property type="entry name" value="DNA mismatch repair protein MutS"/>
    <property type="match status" value="1"/>
</dbReference>
<evidence type="ECO:0000256" key="5">
    <source>
        <dbReference type="ARBA" id="ARBA00022840"/>
    </source>
</evidence>
<evidence type="ECO:0000256" key="3">
    <source>
        <dbReference type="ARBA" id="ARBA00022741"/>
    </source>
</evidence>
<dbReference type="Pfam" id="PF05192">
    <property type="entry name" value="MutS_III"/>
    <property type="match status" value="1"/>
</dbReference>
<dbReference type="EMBL" id="MGGM01000009">
    <property type="protein sequence ID" value="OGM29779.1"/>
    <property type="molecule type" value="Genomic_DNA"/>
</dbReference>
<dbReference type="SMART" id="SM00533">
    <property type="entry name" value="MUTSd"/>
    <property type="match status" value="1"/>
</dbReference>
<evidence type="ECO:0000256" key="6">
    <source>
        <dbReference type="ARBA" id="ARBA00023125"/>
    </source>
</evidence>
<dbReference type="PIRSF" id="PIRSF037677">
    <property type="entry name" value="DNA_mis_repair_Msh6"/>
    <property type="match status" value="1"/>
</dbReference>
<keyword evidence="3 9" id="KW-0547">Nucleotide-binding</keyword>
<dbReference type="NCBIfam" id="NF003810">
    <property type="entry name" value="PRK05399.1"/>
    <property type="match status" value="1"/>
</dbReference>
<dbReference type="Pfam" id="PF01624">
    <property type="entry name" value="MutS_I"/>
    <property type="match status" value="1"/>
</dbReference>
<dbReference type="SUPFAM" id="SSF53150">
    <property type="entry name" value="DNA repair protein MutS, domain II"/>
    <property type="match status" value="1"/>
</dbReference>
<dbReference type="InterPro" id="IPR045076">
    <property type="entry name" value="MutS"/>
</dbReference>
<evidence type="ECO:0000256" key="9">
    <source>
        <dbReference type="HAMAP-Rule" id="MF_00096"/>
    </source>
</evidence>
<evidence type="ECO:0000256" key="2">
    <source>
        <dbReference type="ARBA" id="ARBA00021982"/>
    </source>
</evidence>
<comment type="caution">
    <text evidence="12">The sequence shown here is derived from an EMBL/GenBank/DDBJ whole genome shotgun (WGS) entry which is preliminary data.</text>
</comment>
<evidence type="ECO:0000256" key="8">
    <source>
        <dbReference type="ARBA" id="ARBA00024647"/>
    </source>
</evidence>
<organism evidence="12 13">
    <name type="scientific">Candidatus Woesebacteria bacterium RIFCSPHIGHO2_01_FULL_41_10</name>
    <dbReference type="NCBI Taxonomy" id="1802500"/>
    <lineage>
        <taxon>Bacteria</taxon>
        <taxon>Candidatus Woeseibacteriota</taxon>
    </lineage>
</organism>
<dbReference type="HAMAP" id="MF_00096">
    <property type="entry name" value="MutS"/>
    <property type="match status" value="1"/>
</dbReference>
<evidence type="ECO:0000256" key="10">
    <source>
        <dbReference type="RuleBase" id="RU003756"/>
    </source>
</evidence>
<dbReference type="Pfam" id="PF05190">
    <property type="entry name" value="MutS_IV"/>
    <property type="match status" value="1"/>
</dbReference>
<keyword evidence="5 9" id="KW-0067">ATP-binding</keyword>
<dbReference type="InterPro" id="IPR036187">
    <property type="entry name" value="DNA_mismatch_repair_MutS_sf"/>
</dbReference>
<dbReference type="GO" id="GO:0005524">
    <property type="term" value="F:ATP binding"/>
    <property type="evidence" value="ECO:0007669"/>
    <property type="project" value="UniProtKB-UniRule"/>
</dbReference>
<dbReference type="GO" id="GO:0005829">
    <property type="term" value="C:cytosol"/>
    <property type="evidence" value="ECO:0007669"/>
    <property type="project" value="TreeGrafter"/>
</dbReference>